<dbReference type="InterPro" id="IPR000160">
    <property type="entry name" value="GGDEF_dom"/>
</dbReference>
<dbReference type="PANTHER" id="PTHR45138:SF9">
    <property type="entry name" value="DIGUANYLATE CYCLASE DGCM-RELATED"/>
    <property type="match status" value="1"/>
</dbReference>
<dbReference type="HOGENOM" id="CLU_616425_0_0_0"/>
<dbReference type="RefSeq" id="WP_013007668.1">
    <property type="nucleotide sequence ID" value="NC_013939.1"/>
</dbReference>
<evidence type="ECO:0000313" key="4">
    <source>
        <dbReference type="EMBL" id="BAI80421.1"/>
    </source>
</evidence>
<dbReference type="PROSITE" id="PS50887">
    <property type="entry name" value="GGDEF"/>
    <property type="match status" value="1"/>
</dbReference>
<dbReference type="PANTHER" id="PTHR45138">
    <property type="entry name" value="REGULATORY COMPONENTS OF SENSORY TRANSDUCTION SYSTEM"/>
    <property type="match status" value="1"/>
</dbReference>
<dbReference type="NCBIfam" id="TIGR00254">
    <property type="entry name" value="GGDEF"/>
    <property type="match status" value="1"/>
</dbReference>
<protein>
    <recommendedName>
        <fullName evidence="1">diguanylate cyclase</fullName>
        <ecNumber evidence="1">2.7.7.65</ecNumber>
    </recommendedName>
</protein>
<organism evidence="4 5">
    <name type="scientific">Deferribacter desulfuricans (strain DSM 14783 / JCM 11476 / NBRC 101012 / SSM1)</name>
    <dbReference type="NCBI Taxonomy" id="639282"/>
    <lineage>
        <taxon>Bacteria</taxon>
        <taxon>Pseudomonadati</taxon>
        <taxon>Deferribacterota</taxon>
        <taxon>Deferribacteres</taxon>
        <taxon>Deferribacterales</taxon>
        <taxon>Deferribacteraceae</taxon>
        <taxon>Deferribacter</taxon>
    </lineage>
</organism>
<dbReference type="SMART" id="SM00267">
    <property type="entry name" value="GGDEF"/>
    <property type="match status" value="1"/>
</dbReference>
<proteinExistence type="predicted"/>
<evidence type="ECO:0000256" key="1">
    <source>
        <dbReference type="ARBA" id="ARBA00012528"/>
    </source>
</evidence>
<dbReference type="GO" id="GO:0052621">
    <property type="term" value="F:diguanylate cyclase activity"/>
    <property type="evidence" value="ECO:0007669"/>
    <property type="project" value="UniProtKB-EC"/>
</dbReference>
<dbReference type="SUPFAM" id="SSF55073">
    <property type="entry name" value="Nucleotide cyclase"/>
    <property type="match status" value="1"/>
</dbReference>
<dbReference type="eggNOG" id="COG3706">
    <property type="taxonomic scope" value="Bacteria"/>
</dbReference>
<dbReference type="FunFam" id="3.30.70.270:FF:000001">
    <property type="entry name" value="Diguanylate cyclase domain protein"/>
    <property type="match status" value="1"/>
</dbReference>
<dbReference type="Proteomes" id="UP000001520">
    <property type="component" value="Chromosome"/>
</dbReference>
<dbReference type="Pfam" id="PF00990">
    <property type="entry name" value="GGDEF"/>
    <property type="match status" value="1"/>
</dbReference>
<dbReference type="AlphaFoldDB" id="D3PCU8"/>
<dbReference type="GO" id="GO:0005886">
    <property type="term" value="C:plasma membrane"/>
    <property type="evidence" value="ECO:0007669"/>
    <property type="project" value="TreeGrafter"/>
</dbReference>
<dbReference type="STRING" id="639282.DEFDS_0949"/>
<sequence>MNDHILLCITKDESIPDELLTKNVFVRTTLKSAINEIMHKSLNKIIISEAFFKKYSLVIQLIANVIYEQPVECYMISENSYYTFSDVTIIKIENLKNIIQKKEKKKNISYSDEKTNIFLYNIIKLAITNNIYHLFQIYKDDFDSTIIKLLDILEKIFLPVNLLLVIKQDYEYKAFISNNSNNLCCNLLKIISSHNNLNQDNIIIYRENNSDAVKIPKTDLKNKLFKLNDDIYYLIQFDEDPPFDEKLLEFAITYSNLLISFLLSQKSRQQEIVSDYLTKIYNRKFFDETLKYTIKSSKRHKTPYSLISFDIDNFKKINDNFGHDKGDTVLIELSNIVKSNLRQSDIFARIGGEEFAIILPQTNFKGASILAEKIREHVENHHFSFNKEYTVTISLGLISIEEDFDVDFNTLYKLVDNALYQAKKEGKNRVVAQRL</sequence>
<reference evidence="4 5" key="1">
    <citation type="journal article" date="2010" name="DNA Res.">
        <title>Bacterial lifestyle in a deep-sea hydrothermal vent chimney revealed by the genome sequence of the thermophilic bacterium Deferribacter desulfuricans SSM1.</title>
        <authorList>
            <person name="Takaki Y."/>
            <person name="Shimamura S."/>
            <person name="Nakagawa S."/>
            <person name="Fukuhara Y."/>
            <person name="Horikawa H."/>
            <person name="Ankai A."/>
            <person name="Harada T."/>
            <person name="Hosoyama A."/>
            <person name="Oguchi A."/>
            <person name="Fukui S."/>
            <person name="Fujita N."/>
            <person name="Takami H."/>
            <person name="Takai K."/>
        </authorList>
    </citation>
    <scope>NUCLEOTIDE SEQUENCE [LARGE SCALE GENOMIC DNA]</scope>
    <source>
        <strain evidence="5">DSM 14783 / JCM 11476 / NBRC 101012 / SSM1</strain>
    </source>
</reference>
<dbReference type="GO" id="GO:0043709">
    <property type="term" value="P:cell adhesion involved in single-species biofilm formation"/>
    <property type="evidence" value="ECO:0007669"/>
    <property type="project" value="TreeGrafter"/>
</dbReference>
<evidence type="ECO:0000259" key="3">
    <source>
        <dbReference type="PROSITE" id="PS50887"/>
    </source>
</evidence>
<evidence type="ECO:0000256" key="2">
    <source>
        <dbReference type="ARBA" id="ARBA00034247"/>
    </source>
</evidence>
<dbReference type="InterPro" id="IPR029787">
    <property type="entry name" value="Nucleotide_cyclase"/>
</dbReference>
<dbReference type="EC" id="2.7.7.65" evidence="1"/>
<name>D3PCU8_DEFDS</name>
<comment type="catalytic activity">
    <reaction evidence="2">
        <text>2 GTP = 3',3'-c-di-GMP + 2 diphosphate</text>
        <dbReference type="Rhea" id="RHEA:24898"/>
        <dbReference type="ChEBI" id="CHEBI:33019"/>
        <dbReference type="ChEBI" id="CHEBI:37565"/>
        <dbReference type="ChEBI" id="CHEBI:58805"/>
        <dbReference type="EC" id="2.7.7.65"/>
    </reaction>
</comment>
<dbReference type="Gene3D" id="3.30.70.270">
    <property type="match status" value="1"/>
</dbReference>
<dbReference type="CDD" id="cd01949">
    <property type="entry name" value="GGDEF"/>
    <property type="match status" value="1"/>
</dbReference>
<dbReference type="KEGG" id="ddf:DEFDS_0949"/>
<gene>
    <name evidence="4" type="ordered locus">DEFDS_0949</name>
</gene>
<accession>D3PCU8</accession>
<feature type="domain" description="GGDEF" evidence="3">
    <location>
        <begin position="302"/>
        <end position="435"/>
    </location>
</feature>
<dbReference type="OrthoDB" id="9759607at2"/>
<evidence type="ECO:0000313" key="5">
    <source>
        <dbReference type="Proteomes" id="UP000001520"/>
    </source>
</evidence>
<dbReference type="InterPro" id="IPR043128">
    <property type="entry name" value="Rev_trsase/Diguanyl_cyclase"/>
</dbReference>
<dbReference type="EMBL" id="AP011529">
    <property type="protein sequence ID" value="BAI80421.1"/>
    <property type="molecule type" value="Genomic_DNA"/>
</dbReference>
<dbReference type="GO" id="GO:1902201">
    <property type="term" value="P:negative regulation of bacterial-type flagellum-dependent cell motility"/>
    <property type="evidence" value="ECO:0007669"/>
    <property type="project" value="TreeGrafter"/>
</dbReference>
<dbReference type="InterPro" id="IPR050469">
    <property type="entry name" value="Diguanylate_Cyclase"/>
</dbReference>
<keyword evidence="5" id="KW-1185">Reference proteome</keyword>